<reference evidence="2" key="1">
    <citation type="submission" date="2021-06" db="EMBL/GenBank/DDBJ databases">
        <authorList>
            <person name="Kallberg Y."/>
            <person name="Tangrot J."/>
            <person name="Rosling A."/>
        </authorList>
    </citation>
    <scope>NUCLEOTIDE SEQUENCE</scope>
    <source>
        <strain evidence="2">MA453B</strain>
    </source>
</reference>
<dbReference type="EMBL" id="CAJVPY010009819">
    <property type="protein sequence ID" value="CAG8712652.1"/>
    <property type="molecule type" value="Genomic_DNA"/>
</dbReference>
<proteinExistence type="predicted"/>
<sequence length="139" mass="16639">MKEDHRHGERLMAQKQLSGLHYIIILYQSLLIFLWILILFVKHIITYDVFYRNLLGNSDLDRTSHENKRSRIDSSSTSEGIIAENKVASRRSKLEILELKKRINEYCEEIIQLKGSYQEKYKENEELIKQWNSRNCDQH</sequence>
<protein>
    <submittedName>
        <fullName evidence="2">26112_t:CDS:1</fullName>
    </submittedName>
</protein>
<dbReference type="AlphaFoldDB" id="A0A9N9HYN7"/>
<evidence type="ECO:0000313" key="3">
    <source>
        <dbReference type="Proteomes" id="UP000789405"/>
    </source>
</evidence>
<evidence type="ECO:0000313" key="2">
    <source>
        <dbReference type="EMBL" id="CAG8712652.1"/>
    </source>
</evidence>
<evidence type="ECO:0000256" key="1">
    <source>
        <dbReference type="SAM" id="Phobius"/>
    </source>
</evidence>
<comment type="caution">
    <text evidence="2">The sequence shown here is derived from an EMBL/GenBank/DDBJ whole genome shotgun (WGS) entry which is preliminary data.</text>
</comment>
<accession>A0A9N9HYN7</accession>
<feature type="non-terminal residue" evidence="2">
    <location>
        <position position="1"/>
    </location>
</feature>
<keyword evidence="1" id="KW-1133">Transmembrane helix</keyword>
<keyword evidence="1" id="KW-0472">Membrane</keyword>
<dbReference type="Proteomes" id="UP000789405">
    <property type="component" value="Unassembled WGS sequence"/>
</dbReference>
<keyword evidence="1" id="KW-0812">Transmembrane</keyword>
<organism evidence="2 3">
    <name type="scientific">Dentiscutata erythropus</name>
    <dbReference type="NCBI Taxonomy" id="1348616"/>
    <lineage>
        <taxon>Eukaryota</taxon>
        <taxon>Fungi</taxon>
        <taxon>Fungi incertae sedis</taxon>
        <taxon>Mucoromycota</taxon>
        <taxon>Glomeromycotina</taxon>
        <taxon>Glomeromycetes</taxon>
        <taxon>Diversisporales</taxon>
        <taxon>Gigasporaceae</taxon>
        <taxon>Dentiscutata</taxon>
    </lineage>
</organism>
<feature type="non-terminal residue" evidence="2">
    <location>
        <position position="139"/>
    </location>
</feature>
<name>A0A9N9HYN7_9GLOM</name>
<keyword evidence="3" id="KW-1185">Reference proteome</keyword>
<feature type="transmembrane region" description="Helical" evidence="1">
    <location>
        <begin position="20"/>
        <end position="41"/>
    </location>
</feature>
<gene>
    <name evidence="2" type="ORF">DERYTH_LOCUS13705</name>
</gene>